<dbReference type="Pfam" id="PF04055">
    <property type="entry name" value="Radical_SAM"/>
    <property type="match status" value="1"/>
</dbReference>
<sequence>MRHLEVILIKPSKYNPDGFVQRFWKGFMPNATGRHIMSMTPAEASGAPVRVSWVDEYVYRPEEFMHLLSGSSDHRTLVALVGVQSHQFQRALDLAAFAVAHGCLAIIGGPHPMTCDTKDLQGRGVSFALAEAEQVWPTVIGDAAKGELQDVYGEGQRWAKELNASVLVPPTKGELKRYAMPMIGVYPARGCTFRCNFCSVIKIAGRQVRSQPVDTTIQTLRAAKNAGVRIVMFTSDNMNKYPGARELMEAMIEARTGLRFFCQCDTQIAGREDLIALMARAGCFQMFVGAESFDRETLIAAHKAQNRPETYRRIVDACRRHGIKSHFSSIIGFPNQDRADIREHVNRLLALDPDAASFYVLTPFPGTEQYGDFRRQGLLVEPNLDRYDTTHLVWRHPRLPPDELRRLLFECYCRFYRLDRAFGKAVRRYGMRPGRVMSSMETAVFNWMSGVLGRHPMSGGIGIRKIDHVREYLPYRRKLFGDVLAGDCVPLPDNLELSVSDEETNRKASPLPAG</sequence>
<dbReference type="Proteomes" id="UP000178977">
    <property type="component" value="Unassembled WGS sequence"/>
</dbReference>
<dbReference type="PANTHER" id="PTHR43409">
    <property type="entry name" value="ANAEROBIC MAGNESIUM-PROTOPORPHYRIN IX MONOMETHYL ESTER CYCLASE-RELATED"/>
    <property type="match status" value="1"/>
</dbReference>
<feature type="domain" description="Radical SAM core" evidence="8">
    <location>
        <begin position="177"/>
        <end position="398"/>
    </location>
</feature>
<keyword evidence="5" id="KW-0479">Metal-binding</keyword>
<dbReference type="InterPro" id="IPR051198">
    <property type="entry name" value="BchE-like"/>
</dbReference>
<dbReference type="EMBL" id="MHQT01000012">
    <property type="protein sequence ID" value="OHA09805.1"/>
    <property type="molecule type" value="Genomic_DNA"/>
</dbReference>
<dbReference type="SMART" id="SM00729">
    <property type="entry name" value="Elp3"/>
    <property type="match status" value="1"/>
</dbReference>
<comment type="cofactor">
    <cofactor evidence="1">
        <name>[4Fe-4S] cluster</name>
        <dbReference type="ChEBI" id="CHEBI:49883"/>
    </cofactor>
</comment>
<dbReference type="InterPro" id="IPR023404">
    <property type="entry name" value="rSAM_horseshoe"/>
</dbReference>
<reference evidence="9 10" key="1">
    <citation type="journal article" date="2016" name="Nat. Commun.">
        <title>Thousands of microbial genomes shed light on interconnected biogeochemical processes in an aquifer system.</title>
        <authorList>
            <person name="Anantharaman K."/>
            <person name="Brown C.T."/>
            <person name="Hug L.A."/>
            <person name="Sharon I."/>
            <person name="Castelle C.J."/>
            <person name="Probst A.J."/>
            <person name="Thomas B.C."/>
            <person name="Singh A."/>
            <person name="Wilkins M.J."/>
            <person name="Karaoz U."/>
            <person name="Brodie E.L."/>
            <person name="Williams K.H."/>
            <person name="Hubbard S.S."/>
            <person name="Banfield J.F."/>
        </authorList>
    </citation>
    <scope>NUCLEOTIDE SEQUENCE [LARGE SCALE GENOMIC DNA]</scope>
</reference>
<organism evidence="9 10">
    <name type="scientific">Candidatus Sungbacteria bacterium RIFCSPLOWO2_01_FULL_60_25</name>
    <dbReference type="NCBI Taxonomy" id="1802281"/>
    <lineage>
        <taxon>Bacteria</taxon>
        <taxon>Candidatus Sungiibacteriota</taxon>
    </lineage>
</organism>
<evidence type="ECO:0000256" key="6">
    <source>
        <dbReference type="ARBA" id="ARBA00023004"/>
    </source>
</evidence>
<keyword evidence="4" id="KW-0949">S-adenosyl-L-methionine</keyword>
<dbReference type="SUPFAM" id="SSF102114">
    <property type="entry name" value="Radical SAM enzymes"/>
    <property type="match status" value="1"/>
</dbReference>
<evidence type="ECO:0000313" key="9">
    <source>
        <dbReference type="EMBL" id="OHA09805.1"/>
    </source>
</evidence>
<keyword evidence="3" id="KW-0808">Transferase</keyword>
<evidence type="ECO:0000313" key="10">
    <source>
        <dbReference type="Proteomes" id="UP000178977"/>
    </source>
</evidence>
<dbReference type="STRING" id="1802281.A3A44_03280"/>
<dbReference type="Gene3D" id="3.80.30.20">
    <property type="entry name" value="tm_1862 like domain"/>
    <property type="match status" value="1"/>
</dbReference>
<keyword evidence="7" id="KW-0411">Iron-sulfur</keyword>
<evidence type="ECO:0000256" key="3">
    <source>
        <dbReference type="ARBA" id="ARBA00022679"/>
    </source>
</evidence>
<name>A0A1G2LDU4_9BACT</name>
<evidence type="ECO:0000256" key="7">
    <source>
        <dbReference type="ARBA" id="ARBA00023014"/>
    </source>
</evidence>
<dbReference type="SFLD" id="SFLDG01123">
    <property type="entry name" value="methyltransferase_(Class_B)"/>
    <property type="match status" value="1"/>
</dbReference>
<dbReference type="GO" id="GO:0005829">
    <property type="term" value="C:cytosol"/>
    <property type="evidence" value="ECO:0007669"/>
    <property type="project" value="TreeGrafter"/>
</dbReference>
<gene>
    <name evidence="9" type="ORF">A3A44_03280</name>
</gene>
<evidence type="ECO:0000256" key="1">
    <source>
        <dbReference type="ARBA" id="ARBA00001966"/>
    </source>
</evidence>
<dbReference type="CDD" id="cd01335">
    <property type="entry name" value="Radical_SAM"/>
    <property type="match status" value="1"/>
</dbReference>
<evidence type="ECO:0000256" key="2">
    <source>
        <dbReference type="ARBA" id="ARBA00022603"/>
    </source>
</evidence>
<dbReference type="GO" id="GO:0003824">
    <property type="term" value="F:catalytic activity"/>
    <property type="evidence" value="ECO:0007669"/>
    <property type="project" value="InterPro"/>
</dbReference>
<dbReference type="InterPro" id="IPR006638">
    <property type="entry name" value="Elp3/MiaA/NifB-like_rSAM"/>
</dbReference>
<dbReference type="GO" id="GO:0046872">
    <property type="term" value="F:metal ion binding"/>
    <property type="evidence" value="ECO:0007669"/>
    <property type="project" value="UniProtKB-KW"/>
</dbReference>
<dbReference type="PROSITE" id="PS51918">
    <property type="entry name" value="RADICAL_SAM"/>
    <property type="match status" value="1"/>
</dbReference>
<keyword evidence="6" id="KW-0408">Iron</keyword>
<dbReference type="InterPro" id="IPR007197">
    <property type="entry name" value="rSAM"/>
</dbReference>
<protein>
    <recommendedName>
        <fullName evidence="8">Radical SAM core domain-containing protein</fullName>
    </recommendedName>
</protein>
<evidence type="ECO:0000256" key="4">
    <source>
        <dbReference type="ARBA" id="ARBA00022691"/>
    </source>
</evidence>
<dbReference type="InterPro" id="IPR034466">
    <property type="entry name" value="Methyltransferase_Class_B"/>
</dbReference>
<dbReference type="PANTHER" id="PTHR43409:SF7">
    <property type="entry name" value="BLL1977 PROTEIN"/>
    <property type="match status" value="1"/>
</dbReference>
<comment type="caution">
    <text evidence="9">The sequence shown here is derived from an EMBL/GenBank/DDBJ whole genome shotgun (WGS) entry which is preliminary data.</text>
</comment>
<keyword evidence="2" id="KW-0489">Methyltransferase</keyword>
<dbReference type="SFLD" id="SFLDG01082">
    <property type="entry name" value="B12-binding_domain_containing"/>
    <property type="match status" value="1"/>
</dbReference>
<dbReference type="AlphaFoldDB" id="A0A1G2LDU4"/>
<accession>A0A1G2LDU4</accession>
<proteinExistence type="predicted"/>
<dbReference type="GO" id="GO:0051539">
    <property type="term" value="F:4 iron, 4 sulfur cluster binding"/>
    <property type="evidence" value="ECO:0007669"/>
    <property type="project" value="UniProtKB-KW"/>
</dbReference>
<evidence type="ECO:0000256" key="5">
    <source>
        <dbReference type="ARBA" id="ARBA00022723"/>
    </source>
</evidence>
<evidence type="ECO:0000259" key="8">
    <source>
        <dbReference type="PROSITE" id="PS51918"/>
    </source>
</evidence>
<dbReference type="SFLD" id="SFLDS00029">
    <property type="entry name" value="Radical_SAM"/>
    <property type="match status" value="1"/>
</dbReference>
<dbReference type="InterPro" id="IPR058240">
    <property type="entry name" value="rSAM_sf"/>
</dbReference>